<evidence type="ECO:0000256" key="8">
    <source>
        <dbReference type="ARBA" id="ARBA00023136"/>
    </source>
</evidence>
<protein>
    <recommendedName>
        <fullName evidence="4">Outer-membrane lipoprotein LolB</fullName>
    </recommendedName>
</protein>
<evidence type="ECO:0000256" key="4">
    <source>
        <dbReference type="ARBA" id="ARBA00016202"/>
    </source>
</evidence>
<dbReference type="PROSITE" id="PS51257">
    <property type="entry name" value="PROKAR_LIPOPROTEIN"/>
    <property type="match status" value="1"/>
</dbReference>
<evidence type="ECO:0000256" key="2">
    <source>
        <dbReference type="ARBA" id="ARBA00009696"/>
    </source>
</evidence>
<keyword evidence="5" id="KW-0813">Transport</keyword>
<sequence>MTYLSRSSMLLMLALLGACAAAPLTPAGADWQTNRDALTALDNWQLRGKLAVVTQDSADSVNVNWNQQGAITHLILSGPIGWGRASINSDGQTLQLERNGETSTVMLDDERALVRLLGWPMPVALLPWWIRGLPAPDLPVDVLELQQGQLRVLSQQGWQLTYERYQPVGELQLPSKIRFRSEGAEGKILIKQWLPDPTP</sequence>
<dbReference type="RefSeq" id="WP_279246501.1">
    <property type="nucleotide sequence ID" value="NZ_SHNN01000003.1"/>
</dbReference>
<evidence type="ECO:0000256" key="5">
    <source>
        <dbReference type="ARBA" id="ARBA00022448"/>
    </source>
</evidence>
<reference evidence="14" key="1">
    <citation type="submission" date="2019-02" db="EMBL/GenBank/DDBJ databases">
        <authorList>
            <person name="Li S.-H."/>
        </authorList>
    </citation>
    <scope>NUCLEOTIDE SEQUENCE</scope>
    <source>
        <strain evidence="14">IMCC14734</strain>
    </source>
</reference>
<evidence type="ECO:0000313" key="14">
    <source>
        <dbReference type="EMBL" id="MCX2982484.1"/>
    </source>
</evidence>
<dbReference type="SUPFAM" id="SSF89392">
    <property type="entry name" value="Prokaryotic lipoproteins and lipoprotein localization factors"/>
    <property type="match status" value="1"/>
</dbReference>
<dbReference type="InterPro" id="IPR029046">
    <property type="entry name" value="LolA/LolB/LppX"/>
</dbReference>
<keyword evidence="8" id="KW-0472">Membrane</keyword>
<accession>A0ABT3TM55</accession>
<dbReference type="EMBL" id="SHNN01000003">
    <property type="protein sequence ID" value="MCX2982484.1"/>
    <property type="molecule type" value="Genomic_DNA"/>
</dbReference>
<evidence type="ECO:0000256" key="6">
    <source>
        <dbReference type="ARBA" id="ARBA00022729"/>
    </source>
</evidence>
<keyword evidence="9" id="KW-0564">Palmitate</keyword>
<dbReference type="NCBIfam" id="TIGR00548">
    <property type="entry name" value="lolB"/>
    <property type="match status" value="1"/>
</dbReference>
<evidence type="ECO:0000256" key="13">
    <source>
        <dbReference type="SAM" id="SignalP"/>
    </source>
</evidence>
<dbReference type="CDD" id="cd16326">
    <property type="entry name" value="LolB"/>
    <property type="match status" value="1"/>
</dbReference>
<name>A0ABT3TM55_9GAMM</name>
<dbReference type="Gene3D" id="2.50.20.10">
    <property type="entry name" value="Lipoprotein localisation LolA/LolB/LppX"/>
    <property type="match status" value="1"/>
</dbReference>
<evidence type="ECO:0000313" key="15">
    <source>
        <dbReference type="Proteomes" id="UP001143362"/>
    </source>
</evidence>
<evidence type="ECO:0000256" key="3">
    <source>
        <dbReference type="ARBA" id="ARBA00011245"/>
    </source>
</evidence>
<comment type="caution">
    <text evidence="14">The sequence shown here is derived from an EMBL/GenBank/DDBJ whole genome shotgun (WGS) entry which is preliminary data.</text>
</comment>
<keyword evidence="12 14" id="KW-0449">Lipoprotein</keyword>
<keyword evidence="6 13" id="KW-0732">Signal</keyword>
<keyword evidence="7" id="KW-0653">Protein transport</keyword>
<organism evidence="14 15">
    <name type="scientific">Candidatus Litorirhabdus singularis</name>
    <dbReference type="NCBI Taxonomy" id="2518993"/>
    <lineage>
        <taxon>Bacteria</taxon>
        <taxon>Pseudomonadati</taxon>
        <taxon>Pseudomonadota</taxon>
        <taxon>Gammaproteobacteria</taxon>
        <taxon>Cellvibrionales</taxon>
        <taxon>Halieaceae</taxon>
        <taxon>Candidatus Litorirhabdus</taxon>
    </lineage>
</organism>
<feature type="chain" id="PRO_5046154113" description="Outer-membrane lipoprotein LolB" evidence="13">
    <location>
        <begin position="21"/>
        <end position="199"/>
    </location>
</feature>
<dbReference type="InterPro" id="IPR004565">
    <property type="entry name" value="OM_lipoprot_LolB"/>
</dbReference>
<keyword evidence="15" id="KW-1185">Reference proteome</keyword>
<keyword evidence="10" id="KW-0143">Chaperone</keyword>
<evidence type="ECO:0000256" key="10">
    <source>
        <dbReference type="ARBA" id="ARBA00023186"/>
    </source>
</evidence>
<evidence type="ECO:0000256" key="7">
    <source>
        <dbReference type="ARBA" id="ARBA00022927"/>
    </source>
</evidence>
<comment type="similarity">
    <text evidence="2">Belongs to the LolB family.</text>
</comment>
<evidence type="ECO:0000256" key="12">
    <source>
        <dbReference type="ARBA" id="ARBA00023288"/>
    </source>
</evidence>
<dbReference type="Pfam" id="PF03550">
    <property type="entry name" value="LolB"/>
    <property type="match status" value="1"/>
</dbReference>
<gene>
    <name evidence="14" type="primary">lolB</name>
    <name evidence="14" type="ORF">EYC98_16590</name>
</gene>
<feature type="signal peptide" evidence="13">
    <location>
        <begin position="1"/>
        <end position="20"/>
    </location>
</feature>
<proteinExistence type="inferred from homology"/>
<comment type="subcellular location">
    <subcellularLocation>
        <location evidence="1">Cell outer membrane</location>
        <topology evidence="1">Lipid-anchor</topology>
    </subcellularLocation>
</comment>
<evidence type="ECO:0000256" key="9">
    <source>
        <dbReference type="ARBA" id="ARBA00023139"/>
    </source>
</evidence>
<comment type="subunit">
    <text evidence="3">Monomer.</text>
</comment>
<keyword evidence="11" id="KW-0998">Cell outer membrane</keyword>
<evidence type="ECO:0000256" key="1">
    <source>
        <dbReference type="ARBA" id="ARBA00004459"/>
    </source>
</evidence>
<dbReference type="Proteomes" id="UP001143362">
    <property type="component" value="Unassembled WGS sequence"/>
</dbReference>
<evidence type="ECO:0000256" key="11">
    <source>
        <dbReference type="ARBA" id="ARBA00023237"/>
    </source>
</evidence>